<dbReference type="EMBL" id="AOIS01000037">
    <property type="protein sequence ID" value="ELZ17879.1"/>
    <property type="molecule type" value="Genomic_DNA"/>
</dbReference>
<protein>
    <submittedName>
        <fullName evidence="2">Uncharacterized protein</fullName>
    </submittedName>
</protein>
<evidence type="ECO:0000313" key="2">
    <source>
        <dbReference type="EMBL" id="ELZ17879.1"/>
    </source>
</evidence>
<dbReference type="STRING" id="1227488.C477_11762"/>
<keyword evidence="3" id="KW-1185">Reference proteome</keyword>
<evidence type="ECO:0000313" key="3">
    <source>
        <dbReference type="Proteomes" id="UP000011657"/>
    </source>
</evidence>
<name>M0C7H2_9EURY</name>
<comment type="caution">
    <text evidence="2">The sequence shown here is derived from an EMBL/GenBank/DDBJ whole genome shotgun (WGS) entry which is preliminary data.</text>
</comment>
<feature type="transmembrane region" description="Helical" evidence="1">
    <location>
        <begin position="46"/>
        <end position="66"/>
    </location>
</feature>
<dbReference type="eggNOG" id="arCOG10179">
    <property type="taxonomic scope" value="Archaea"/>
</dbReference>
<proteinExistence type="predicted"/>
<evidence type="ECO:0000256" key="1">
    <source>
        <dbReference type="SAM" id="Phobius"/>
    </source>
</evidence>
<dbReference type="Proteomes" id="UP000011657">
    <property type="component" value="Unassembled WGS sequence"/>
</dbReference>
<keyword evidence="1" id="KW-1133">Transmembrane helix</keyword>
<keyword evidence="1" id="KW-0472">Membrane</keyword>
<dbReference type="AlphaFoldDB" id="M0C7H2"/>
<accession>M0C7H2</accession>
<sequence length="91" mass="9642">MLERMTSPTELQLLPLLLVVPLVPVSGVCLYYAVSKDAAARGANATGWGAAVFLLPPIGGPVYAVYRRRLPERTEPLGRTSDCSARSVSAG</sequence>
<keyword evidence="1" id="KW-0812">Transmembrane</keyword>
<gene>
    <name evidence="2" type="ORF">C477_11762</name>
</gene>
<dbReference type="PATRIC" id="fig|1227488.3.peg.2340"/>
<feature type="transmembrane region" description="Helical" evidence="1">
    <location>
        <begin position="12"/>
        <end position="34"/>
    </location>
</feature>
<organism evidence="2 3">
    <name type="scientific">Haloterrigena salina JCM 13891</name>
    <dbReference type="NCBI Taxonomy" id="1227488"/>
    <lineage>
        <taxon>Archaea</taxon>
        <taxon>Methanobacteriati</taxon>
        <taxon>Methanobacteriota</taxon>
        <taxon>Stenosarchaea group</taxon>
        <taxon>Halobacteria</taxon>
        <taxon>Halobacteriales</taxon>
        <taxon>Natrialbaceae</taxon>
        <taxon>Haloterrigena</taxon>
    </lineage>
</organism>
<reference evidence="2 3" key="1">
    <citation type="journal article" date="2014" name="PLoS Genet.">
        <title>Phylogenetically driven sequencing of extremely halophilic archaea reveals strategies for static and dynamic osmo-response.</title>
        <authorList>
            <person name="Becker E.A."/>
            <person name="Seitzer P.M."/>
            <person name="Tritt A."/>
            <person name="Larsen D."/>
            <person name="Krusor M."/>
            <person name="Yao A.I."/>
            <person name="Wu D."/>
            <person name="Madern D."/>
            <person name="Eisen J.A."/>
            <person name="Darling A.E."/>
            <person name="Facciotti M.T."/>
        </authorList>
    </citation>
    <scope>NUCLEOTIDE SEQUENCE [LARGE SCALE GENOMIC DNA]</scope>
    <source>
        <strain evidence="2 3">JCM 13891</strain>
    </source>
</reference>